<dbReference type="EMBL" id="RJVP01000003">
    <property type="protein sequence ID" value="ROH86290.1"/>
    <property type="molecule type" value="Genomic_DNA"/>
</dbReference>
<feature type="signal peptide" evidence="1">
    <location>
        <begin position="1"/>
        <end position="27"/>
    </location>
</feature>
<keyword evidence="1" id="KW-0732">Signal</keyword>
<dbReference type="Proteomes" id="UP000275137">
    <property type="component" value="Unassembled WGS sequence"/>
</dbReference>
<sequence>MPRTLAMMPIAYLILMLVMAAIPEAFASGNVAPKAIEVGIAECSDNNLNTFICAREIERKALADQGKPITRSGDTLSIAIQNNTISLVDNHKDGVDSTILYSYLGYDRKLDSHILYLQYYEGGAYMVIHHHSGHQAFTSGFPLASPDGKHFLSLSEDMFAGYSPNNVEVWQVVSGEFSRVSNYKPEWGPRSARWATAGRALVEKQCYAPTENNPAGLKPCGVARVERSGSTWVLIE</sequence>
<name>A0A3N0V0K4_9PROT</name>
<protein>
    <submittedName>
        <fullName evidence="2">Uncharacterized protein</fullName>
    </submittedName>
</protein>
<keyword evidence="3" id="KW-1185">Reference proteome</keyword>
<accession>A0A3N0V0K4</accession>
<evidence type="ECO:0000313" key="3">
    <source>
        <dbReference type="Proteomes" id="UP000275137"/>
    </source>
</evidence>
<feature type="chain" id="PRO_5018145875" evidence="1">
    <location>
        <begin position="28"/>
        <end position="236"/>
    </location>
</feature>
<gene>
    <name evidence="2" type="ORF">ED236_07590</name>
</gene>
<proteinExistence type="predicted"/>
<organism evidence="2 3">
    <name type="scientific">Pseudomethylobacillus aquaticus</name>
    <dbReference type="NCBI Taxonomy" id="2676064"/>
    <lineage>
        <taxon>Bacteria</taxon>
        <taxon>Pseudomonadati</taxon>
        <taxon>Pseudomonadota</taxon>
        <taxon>Betaproteobacteria</taxon>
        <taxon>Nitrosomonadales</taxon>
        <taxon>Methylophilaceae</taxon>
        <taxon>Pseudomethylobacillus</taxon>
    </lineage>
</organism>
<comment type="caution">
    <text evidence="2">The sequence shown here is derived from an EMBL/GenBank/DDBJ whole genome shotgun (WGS) entry which is preliminary data.</text>
</comment>
<dbReference type="AlphaFoldDB" id="A0A3N0V0K4"/>
<reference evidence="2 3" key="1">
    <citation type="submission" date="2018-10" db="EMBL/GenBank/DDBJ databases">
        <authorList>
            <person name="Chen W.-M."/>
        </authorList>
    </citation>
    <scope>NUCLEOTIDE SEQUENCE [LARGE SCALE GENOMIC DNA]</scope>
    <source>
        <strain evidence="2 3">H-5</strain>
    </source>
</reference>
<evidence type="ECO:0000256" key="1">
    <source>
        <dbReference type="SAM" id="SignalP"/>
    </source>
</evidence>
<dbReference type="RefSeq" id="WP_123237353.1">
    <property type="nucleotide sequence ID" value="NZ_RJVP01000003.1"/>
</dbReference>
<evidence type="ECO:0000313" key="2">
    <source>
        <dbReference type="EMBL" id="ROH86290.1"/>
    </source>
</evidence>